<comment type="caution">
    <text evidence="2">The sequence shown here is derived from an EMBL/GenBank/DDBJ whole genome shotgun (WGS) entry which is preliminary data.</text>
</comment>
<feature type="compositionally biased region" description="Polar residues" evidence="1">
    <location>
        <begin position="323"/>
        <end position="334"/>
    </location>
</feature>
<protein>
    <submittedName>
        <fullName evidence="2">Uncharacterized protein</fullName>
    </submittedName>
</protein>
<proteinExistence type="predicted"/>
<dbReference type="EMBL" id="JAIXMP010000021">
    <property type="protein sequence ID" value="KAI9256428.1"/>
    <property type="molecule type" value="Genomic_DNA"/>
</dbReference>
<dbReference type="InterPro" id="IPR031355">
    <property type="entry name" value="YBL010C/LAA2-like"/>
</dbReference>
<evidence type="ECO:0000313" key="2">
    <source>
        <dbReference type="EMBL" id="KAI9256428.1"/>
    </source>
</evidence>
<feature type="compositionally biased region" description="Basic and acidic residues" evidence="1">
    <location>
        <begin position="20"/>
        <end position="35"/>
    </location>
</feature>
<name>A0AAD5K5H2_9FUNG</name>
<dbReference type="PANTHER" id="PTHR38698">
    <property type="entry name" value="EXPRESSED PROTEIN"/>
    <property type="match status" value="1"/>
</dbReference>
<accession>A0AAD5K5H2</accession>
<reference evidence="2" key="2">
    <citation type="submission" date="2023-02" db="EMBL/GenBank/DDBJ databases">
        <authorList>
            <consortium name="DOE Joint Genome Institute"/>
            <person name="Mondo S.J."/>
            <person name="Chang Y."/>
            <person name="Wang Y."/>
            <person name="Ahrendt S."/>
            <person name="Andreopoulos W."/>
            <person name="Barry K."/>
            <person name="Beard J."/>
            <person name="Benny G.L."/>
            <person name="Blankenship S."/>
            <person name="Bonito G."/>
            <person name="Cuomo C."/>
            <person name="Desiro A."/>
            <person name="Gervers K.A."/>
            <person name="Hundley H."/>
            <person name="Kuo A."/>
            <person name="LaButti K."/>
            <person name="Lang B.F."/>
            <person name="Lipzen A."/>
            <person name="O'Donnell K."/>
            <person name="Pangilinan J."/>
            <person name="Reynolds N."/>
            <person name="Sandor L."/>
            <person name="Smith M.W."/>
            <person name="Tsang A."/>
            <person name="Grigoriev I.V."/>
            <person name="Stajich J.E."/>
            <person name="Spatafora J.W."/>
        </authorList>
    </citation>
    <scope>NUCLEOTIDE SEQUENCE</scope>
    <source>
        <strain evidence="2">RSA 2281</strain>
    </source>
</reference>
<feature type="compositionally biased region" description="Basic and acidic residues" evidence="1">
    <location>
        <begin position="80"/>
        <end position="94"/>
    </location>
</feature>
<feature type="compositionally biased region" description="Low complexity" evidence="1">
    <location>
        <begin position="65"/>
        <end position="77"/>
    </location>
</feature>
<reference evidence="2" key="1">
    <citation type="journal article" date="2022" name="IScience">
        <title>Evolution of zygomycete secretomes and the origins of terrestrial fungal ecologies.</title>
        <authorList>
            <person name="Chang Y."/>
            <person name="Wang Y."/>
            <person name="Mondo S."/>
            <person name="Ahrendt S."/>
            <person name="Andreopoulos W."/>
            <person name="Barry K."/>
            <person name="Beard J."/>
            <person name="Benny G.L."/>
            <person name="Blankenship S."/>
            <person name="Bonito G."/>
            <person name="Cuomo C."/>
            <person name="Desiro A."/>
            <person name="Gervers K.A."/>
            <person name="Hundley H."/>
            <person name="Kuo A."/>
            <person name="LaButti K."/>
            <person name="Lang B.F."/>
            <person name="Lipzen A."/>
            <person name="O'Donnell K."/>
            <person name="Pangilinan J."/>
            <person name="Reynolds N."/>
            <person name="Sandor L."/>
            <person name="Smith M.E."/>
            <person name="Tsang A."/>
            <person name="Grigoriev I.V."/>
            <person name="Stajich J.E."/>
            <person name="Spatafora J.W."/>
        </authorList>
    </citation>
    <scope>NUCLEOTIDE SEQUENCE</scope>
    <source>
        <strain evidence="2">RSA 2281</strain>
    </source>
</reference>
<gene>
    <name evidence="2" type="ORF">BDA99DRAFT_561888</name>
</gene>
<sequence length="507" mass="55378">MSNAELNSTTSDITTTTDDQENKNDNHITESHDDSITAPTATTTSSTKKEWSEEEEEEEEYRGNSSSTTTVTTAATSNGGHDEKQDQHEDRQDEFGEFDEEFATPIDADDDFGDFGDFDDFQETTTDLEPLNDDDYDNDDFNNPVIADPPAPTEAEEYVKALEAATQPASEYVQQFFQRIWIKDVIPQDEPMVASPDPIETEPISGGILCTQCSHDLWDKLSRDSVFYNPITGAIGQFQWTRSESNRGYLNALGVTINYEEKLSPGSTPNSPIGGSKRPQSNYLDTKTRSITGSAMGASTTAIAEDGSTTDKRTSPNHHVRSASLSGVGISTANGRDGTDKKQAVEEEPELDIDIAKAYCELTEETIRIFPDEKLKSMVVELTRLQRQASEYLGYLLDQREQLMMDAETYNDLISCIVGHAQRLREQNVAKDASPAMVSKKKKAGGGLNMLRRKQNSASQAAFSTSMGGGVVGVKQGGNMATPATVGQKKSGATPIVSATAEGRRSM</sequence>
<feature type="compositionally biased region" description="Polar residues" evidence="1">
    <location>
        <begin position="265"/>
        <end position="284"/>
    </location>
</feature>
<dbReference type="AlphaFoldDB" id="A0AAD5K5H2"/>
<dbReference type="Proteomes" id="UP001209540">
    <property type="component" value="Unassembled WGS sequence"/>
</dbReference>
<feature type="region of interest" description="Disordered" evidence="1">
    <location>
        <begin position="261"/>
        <end position="284"/>
    </location>
</feature>
<evidence type="ECO:0000256" key="1">
    <source>
        <dbReference type="SAM" id="MobiDB-lite"/>
    </source>
</evidence>
<feature type="region of interest" description="Disordered" evidence="1">
    <location>
        <begin position="306"/>
        <end position="348"/>
    </location>
</feature>
<organism evidence="2 3">
    <name type="scientific">Phascolomyces articulosus</name>
    <dbReference type="NCBI Taxonomy" id="60185"/>
    <lineage>
        <taxon>Eukaryota</taxon>
        <taxon>Fungi</taxon>
        <taxon>Fungi incertae sedis</taxon>
        <taxon>Mucoromycota</taxon>
        <taxon>Mucoromycotina</taxon>
        <taxon>Mucoromycetes</taxon>
        <taxon>Mucorales</taxon>
        <taxon>Lichtheimiaceae</taxon>
        <taxon>Phascolomyces</taxon>
    </lineage>
</organism>
<feature type="region of interest" description="Disordered" evidence="1">
    <location>
        <begin position="1"/>
        <end position="99"/>
    </location>
</feature>
<evidence type="ECO:0000313" key="3">
    <source>
        <dbReference type="Proteomes" id="UP001209540"/>
    </source>
</evidence>
<feature type="compositionally biased region" description="Low complexity" evidence="1">
    <location>
        <begin position="8"/>
        <end position="17"/>
    </location>
</feature>
<dbReference type="PANTHER" id="PTHR38698:SF1">
    <property type="entry name" value="FUNGAL PROTEIN"/>
    <property type="match status" value="1"/>
</dbReference>
<dbReference type="Pfam" id="PF17104">
    <property type="entry name" value="YBL010C_LAA2"/>
    <property type="match status" value="1"/>
</dbReference>
<feature type="region of interest" description="Disordered" evidence="1">
    <location>
        <begin position="483"/>
        <end position="507"/>
    </location>
</feature>
<keyword evidence="3" id="KW-1185">Reference proteome</keyword>